<evidence type="ECO:0000256" key="4">
    <source>
        <dbReference type="ARBA" id="ARBA00023054"/>
    </source>
</evidence>
<keyword evidence="11" id="KW-1185">Reference proteome</keyword>
<feature type="compositionally biased region" description="Acidic residues" evidence="8">
    <location>
        <begin position="1072"/>
        <end position="1092"/>
    </location>
</feature>
<sequence>MEGTAEAFGRQLHLQDADGRSFVVLNRHNRSVLQPYGGPEVTFVEHYSVLSARGGRYGPETLPRPPRRHGSHTDLRGAPQYPPRGAPQRAPSPLLNYQRHPELLRPYHPHNNSLQLEQQHRPPPHTQTHSDAHAQHYLRTPPHHLPPPLSSSVSEPLALTPPSSPRQPYSLVVHKARIPLPLATLAPRHPTEVEGHAPSHRGIQAPILSPHGPPGPTNQSEAQPRTGALIGQCDEREVGQRTGRVGHRGRMSVEERRRSRSADNPASSDHTSTAISRGVRDEVGGGGSAATSPRAPATRGEGPVNMGEGPAHKGEGPNAPRGLLKVEKTVAGGQAATDRHNQVTPDLLRGQRKVSSKAGGVTEEMARHALFTYLKHGTTDSDDVIQRKVKLMFEKIQLLRSCSAETLKEGLQTNGGSAEEHTQEVQQQEEEKRRMQAEEEEKRRMQAEEEKRRMQAEEEKRRMQAEEEEKRRRVEEEMSRCEEAQQQLRQQLTHKEKDLQTALQQLQQVQLEREKFCSEIRDLQEQLSDMHDELDRVTHQESGDRQGIMQELLKLRQEFEEVLCSQEAQEEVLRRKERELTALRGALEEEVAAHAEEVTTLKETHEQEVQQLKQRLTREEQACAAGQQEVQHQQEEMLLGRVRELEERVSHLTHLLQEAQRREEQLQEQTHTLMEEKEKLEARLEEVKQQEEDMCGANQALTRHLEDTQCELSVLQQEQKELRRRLQEQGGHAEQLRRERSNMEEQRRRQNTLMEQLQEEMLRVVQEAERSTQLLQEQVEEARGSSEGELSHLLTQLQERQQEILTSTQHNQRLHKELSQLEAELHQCEAELEGAGLKSRKLEQQLEELQEQKRSSQEERGRITRLLEARVAQLEADLREERTNEEQLLQRLERGREQTEQARAELLQEKAARQDLECDKISLERQNRDLRSRVSHLEGGQRSGQDGLVSRLETRIQELETRLEGEERESASLQQANRKLERKLKELMVQVGEEQLSLKDQRDQLALRLKTLKRQLDEAEGEIERLEGSKRKIQRELDEQLEANQQLHTHITELRTDMRRKRRTAPLIKSLEDEEEEEKEEKEEQEEEGASD</sequence>
<evidence type="ECO:0000313" key="10">
    <source>
        <dbReference type="EMBL" id="KAL2093405.1"/>
    </source>
</evidence>
<evidence type="ECO:0000256" key="5">
    <source>
        <dbReference type="ARBA" id="ARBA00023123"/>
    </source>
</evidence>
<comment type="caution">
    <text evidence="10">The sequence shown here is derived from an EMBL/GenBank/DDBJ whole genome shotgun (WGS) entry which is preliminary data.</text>
</comment>
<feature type="compositionally biased region" description="Basic and acidic residues" evidence="8">
    <location>
        <begin position="734"/>
        <end position="748"/>
    </location>
</feature>
<feature type="region of interest" description="Disordered" evidence="8">
    <location>
        <begin position="53"/>
        <end position="94"/>
    </location>
</feature>
<keyword evidence="3" id="KW-0963">Cytoplasm</keyword>
<evidence type="ECO:0000313" key="11">
    <source>
        <dbReference type="Proteomes" id="UP001591681"/>
    </source>
</evidence>
<evidence type="ECO:0000256" key="7">
    <source>
        <dbReference type="ARBA" id="ARBA00023179"/>
    </source>
</evidence>
<feature type="compositionally biased region" description="Basic and acidic residues" evidence="8">
    <location>
        <begin position="418"/>
        <end position="477"/>
    </location>
</feature>
<feature type="region of interest" description="Disordered" evidence="8">
    <location>
        <begin position="1042"/>
        <end position="1092"/>
    </location>
</feature>
<dbReference type="Proteomes" id="UP001591681">
    <property type="component" value="Unassembled WGS sequence"/>
</dbReference>
<keyword evidence="6" id="KW-0505">Motor protein</keyword>
<feature type="region of interest" description="Disordered" evidence="8">
    <location>
        <begin position="724"/>
        <end position="749"/>
    </location>
</feature>
<reference evidence="10 11" key="1">
    <citation type="submission" date="2024-09" db="EMBL/GenBank/DDBJ databases">
        <title>A chromosome-level genome assembly of Gray's grenadier anchovy, Coilia grayii.</title>
        <authorList>
            <person name="Fu Z."/>
        </authorList>
    </citation>
    <scope>NUCLEOTIDE SEQUENCE [LARGE SCALE GENOMIC DNA]</scope>
    <source>
        <strain evidence="10">G4</strain>
        <tissue evidence="10">Muscle</tissue>
    </source>
</reference>
<evidence type="ECO:0000259" key="9">
    <source>
        <dbReference type="Pfam" id="PF01576"/>
    </source>
</evidence>
<feature type="compositionally biased region" description="Polar residues" evidence="8">
    <location>
        <begin position="262"/>
        <end position="275"/>
    </location>
</feature>
<evidence type="ECO:0000256" key="6">
    <source>
        <dbReference type="ARBA" id="ARBA00023175"/>
    </source>
</evidence>
<feature type="domain" description="Myosin tail" evidence="9">
    <location>
        <begin position="796"/>
        <end position="1056"/>
    </location>
</feature>
<feature type="compositionally biased region" description="Basic and acidic residues" evidence="8">
    <location>
        <begin position="251"/>
        <end position="261"/>
    </location>
</feature>
<comment type="subcellular location">
    <subcellularLocation>
        <location evidence="1">Cytoplasm</location>
        <location evidence="1">Myofibril</location>
    </subcellularLocation>
</comment>
<keyword evidence="4" id="KW-0175">Coiled coil</keyword>
<organism evidence="10 11">
    <name type="scientific">Coilia grayii</name>
    <name type="common">Gray's grenadier anchovy</name>
    <dbReference type="NCBI Taxonomy" id="363190"/>
    <lineage>
        <taxon>Eukaryota</taxon>
        <taxon>Metazoa</taxon>
        <taxon>Chordata</taxon>
        <taxon>Craniata</taxon>
        <taxon>Vertebrata</taxon>
        <taxon>Euteleostomi</taxon>
        <taxon>Actinopterygii</taxon>
        <taxon>Neopterygii</taxon>
        <taxon>Teleostei</taxon>
        <taxon>Clupei</taxon>
        <taxon>Clupeiformes</taxon>
        <taxon>Clupeoidei</taxon>
        <taxon>Engraulidae</taxon>
        <taxon>Coilinae</taxon>
        <taxon>Coilia</taxon>
    </lineage>
</organism>
<name>A0ABD1K2R3_9TELE</name>
<evidence type="ECO:0000256" key="8">
    <source>
        <dbReference type="SAM" id="MobiDB-lite"/>
    </source>
</evidence>
<evidence type="ECO:0000256" key="2">
    <source>
        <dbReference type="ARBA" id="ARBA00022433"/>
    </source>
</evidence>
<dbReference type="PANTHER" id="PTHR46349">
    <property type="entry name" value="CINGULIN-LIKE PROTEIN 1-RELATED"/>
    <property type="match status" value="1"/>
</dbReference>
<protein>
    <recommendedName>
        <fullName evidence="9">Myosin tail domain-containing protein</fullName>
    </recommendedName>
</protein>
<feature type="region of interest" description="Disordered" evidence="8">
    <location>
        <begin position="191"/>
        <end position="320"/>
    </location>
</feature>
<dbReference type="InterPro" id="IPR002928">
    <property type="entry name" value="Myosin_tail"/>
</dbReference>
<feature type="region of interest" description="Disordered" evidence="8">
    <location>
        <begin position="410"/>
        <end position="477"/>
    </location>
</feature>
<keyword evidence="5" id="KW-0518">Myosin</keyword>
<evidence type="ECO:0000256" key="3">
    <source>
        <dbReference type="ARBA" id="ARBA00022490"/>
    </source>
</evidence>
<evidence type="ECO:0000256" key="1">
    <source>
        <dbReference type="ARBA" id="ARBA00004657"/>
    </source>
</evidence>
<accession>A0ABD1K2R3</accession>
<feature type="region of interest" description="Disordered" evidence="8">
    <location>
        <begin position="138"/>
        <end position="168"/>
    </location>
</feature>
<proteinExistence type="predicted"/>
<dbReference type="PANTHER" id="PTHR46349:SF6">
    <property type="entry name" value="MYOSIN-6-LIKE"/>
    <property type="match status" value="1"/>
</dbReference>
<dbReference type="AlphaFoldDB" id="A0ABD1K2R3"/>
<gene>
    <name evidence="10" type="ORF">ACEWY4_010717</name>
</gene>
<keyword evidence="7" id="KW-0514">Muscle protein</keyword>
<dbReference type="EMBL" id="JBHFQA010000009">
    <property type="protein sequence ID" value="KAL2093405.1"/>
    <property type="molecule type" value="Genomic_DNA"/>
</dbReference>
<keyword evidence="2" id="KW-0787">Thick filament</keyword>
<dbReference type="Pfam" id="PF01576">
    <property type="entry name" value="Myosin_tail_1"/>
    <property type="match status" value="1"/>
</dbReference>